<sequence>MIPSLETSRCSRLLCYRLARGTDYRNGWATGRAMPPGGAHALSRFAFLRFTAPGLELTRTRTGNKPRT</sequence>
<organism evidence="1 2">
    <name type="scientific">Frigoriglobus tundricola</name>
    <dbReference type="NCBI Taxonomy" id="2774151"/>
    <lineage>
        <taxon>Bacteria</taxon>
        <taxon>Pseudomonadati</taxon>
        <taxon>Planctomycetota</taxon>
        <taxon>Planctomycetia</taxon>
        <taxon>Gemmatales</taxon>
        <taxon>Gemmataceae</taxon>
        <taxon>Frigoriglobus</taxon>
    </lineage>
</organism>
<accession>A0A6M5YQG3</accession>
<reference evidence="2" key="1">
    <citation type="submission" date="2020-05" db="EMBL/GenBank/DDBJ databases">
        <title>Frigoriglobus tundricola gen. nov., sp. nov., a psychrotolerant cellulolytic planctomycete of the family Gemmataceae with two divergent copies of 16S rRNA gene.</title>
        <authorList>
            <person name="Kulichevskaya I.S."/>
            <person name="Ivanova A.A."/>
            <person name="Naumoff D.G."/>
            <person name="Beletsky A.V."/>
            <person name="Rijpstra W.I.C."/>
            <person name="Sinninghe Damste J.S."/>
            <person name="Mardanov A.V."/>
            <person name="Ravin N.V."/>
            <person name="Dedysh S.N."/>
        </authorList>
    </citation>
    <scope>NUCLEOTIDE SEQUENCE [LARGE SCALE GENOMIC DNA]</scope>
    <source>
        <strain evidence="2">PL17</strain>
    </source>
</reference>
<protein>
    <submittedName>
        <fullName evidence="1">Uncharacterized protein</fullName>
    </submittedName>
</protein>
<dbReference type="KEGG" id="ftj:FTUN_3214"/>
<dbReference type="EMBL" id="CP053452">
    <property type="protein sequence ID" value="QJW95660.1"/>
    <property type="molecule type" value="Genomic_DNA"/>
</dbReference>
<dbReference type="AlphaFoldDB" id="A0A6M5YQG3"/>
<gene>
    <name evidence="1" type="ORF">FTUN_3214</name>
</gene>
<proteinExistence type="predicted"/>
<dbReference type="Proteomes" id="UP000503447">
    <property type="component" value="Chromosome"/>
</dbReference>
<evidence type="ECO:0000313" key="1">
    <source>
        <dbReference type="EMBL" id="QJW95660.1"/>
    </source>
</evidence>
<evidence type="ECO:0000313" key="2">
    <source>
        <dbReference type="Proteomes" id="UP000503447"/>
    </source>
</evidence>
<keyword evidence="2" id="KW-1185">Reference proteome</keyword>
<name>A0A6M5YQG3_9BACT</name>